<accession>A0A139SHD8</accession>
<comment type="subcellular location">
    <subcellularLocation>
        <location evidence="1">Cell outer membrane</location>
    </subcellularLocation>
</comment>
<evidence type="ECO:0000256" key="1">
    <source>
        <dbReference type="ARBA" id="ARBA00004442"/>
    </source>
</evidence>
<feature type="domain" description="TamA POTRA" evidence="14">
    <location>
        <begin position="26"/>
        <end position="101"/>
    </location>
</feature>
<keyword evidence="7" id="KW-0472">Membrane</keyword>
<sequence length="576" mass="63833">MNFFLKVALILLAGALSLAQAQESLEIKIEPADATLKANVEGTIGPLAGRDATALAQLAPSSAKQARAALEALGYYEAQVKTQVLLGKGKQPARLLIEIRPGEPVRLRKVAIEISGEASQLADFYRLDDPLLQVGAVLNHGAYESAKQAIERGAQRYGFFRGAFVRQQLIIDPKARAADIALIYDSGPRYRLGRVIFPPLKPMSDDFLQRLVPFAPDTPYDAQKIADLYQALQNSDYFTNVQIDAQPVAGTEQVPVKVKASLRKARNFSIGAGFSTDVGVRARFGWTHHYSGSNAHRYGLKSELAQPKQNLSFWYEIPLAAPLSDKLRFAGGYQNEEIAGSDSSSRLYKLSSRLGQKLESGWQRTLSLTWQHEAYRRGDKTGISNLLMPGISFNLQKMDNSVDPSNGYRLQFDMAAAKKDFLSDANLLHANLLMKGLYSFWDRHRLLARLQMGGTATNDYTSIPSSLRYYAGGDQSVRGYDYQSLAPKNDKGKRVGGRYLMTNSLEYQYRFAEKWRVAAFVDQGNAFDHLEIPSLKTGVGLGLRWISPLGPLRLDLAHAMDGDKGFRLHFSMGPEL</sequence>
<keyword evidence="6 11" id="KW-0732">Signal</keyword>
<evidence type="ECO:0000256" key="5">
    <source>
        <dbReference type="ARBA" id="ARBA00022692"/>
    </source>
</evidence>
<dbReference type="PANTHER" id="PTHR12815">
    <property type="entry name" value="SORTING AND ASSEMBLY MACHINERY SAMM50 PROTEIN FAMILY MEMBER"/>
    <property type="match status" value="1"/>
</dbReference>
<dbReference type="PANTHER" id="PTHR12815:SF47">
    <property type="entry name" value="TRANSLOCATION AND ASSEMBLY MODULE SUBUNIT TAMA"/>
    <property type="match status" value="1"/>
</dbReference>
<dbReference type="Pfam" id="PF07244">
    <property type="entry name" value="POTRA"/>
    <property type="match status" value="1"/>
</dbReference>
<gene>
    <name evidence="15" type="ORF">AXE65_07850</name>
</gene>
<evidence type="ECO:0000256" key="10">
    <source>
        <dbReference type="ARBA" id="ARBA00093548"/>
    </source>
</evidence>
<dbReference type="OrthoDB" id="9769707at2"/>
<dbReference type="FunFam" id="2.40.160.50:FF:000012">
    <property type="entry name" value="Outer membrane protein Omp85 family"/>
    <property type="match status" value="1"/>
</dbReference>
<reference evidence="15 16" key="1">
    <citation type="submission" date="2016-02" db="EMBL/GenBank/DDBJ databases">
        <authorList>
            <person name="Wen L."/>
            <person name="He K."/>
            <person name="Yang H."/>
        </authorList>
    </citation>
    <scope>NUCLEOTIDE SEQUENCE [LARGE SCALE GENOMIC DNA]</scope>
    <source>
        <strain evidence="15 16">CV58</strain>
    </source>
</reference>
<dbReference type="Gene3D" id="2.40.160.50">
    <property type="entry name" value="membrane protein fhac: a member of the omp85/tpsb transporter family"/>
    <property type="match status" value="1"/>
</dbReference>
<evidence type="ECO:0000256" key="4">
    <source>
        <dbReference type="ARBA" id="ARBA00022452"/>
    </source>
</evidence>
<dbReference type="RefSeq" id="WP_068393335.1">
    <property type="nucleotide sequence ID" value="NZ_LSZO01000220.1"/>
</dbReference>
<name>A0A139SHD8_9GAMM</name>
<feature type="domain" description="POTRA" evidence="13">
    <location>
        <begin position="193"/>
        <end position="258"/>
    </location>
</feature>
<evidence type="ECO:0000313" key="16">
    <source>
        <dbReference type="Proteomes" id="UP000072660"/>
    </source>
</evidence>
<organism evidence="15 16">
    <name type="scientific">Ventosimonas gracilis</name>
    <dbReference type="NCBI Taxonomy" id="1680762"/>
    <lineage>
        <taxon>Bacteria</taxon>
        <taxon>Pseudomonadati</taxon>
        <taxon>Pseudomonadota</taxon>
        <taxon>Gammaproteobacteria</taxon>
        <taxon>Pseudomonadales</taxon>
        <taxon>Ventosimonadaceae</taxon>
        <taxon>Ventosimonas</taxon>
    </lineage>
</organism>
<evidence type="ECO:0000256" key="3">
    <source>
        <dbReference type="ARBA" id="ARBA00015419"/>
    </source>
</evidence>
<keyword evidence="8" id="KW-0998">Cell outer membrane</keyword>
<dbReference type="Gene3D" id="3.10.20.310">
    <property type="entry name" value="membrane protein fhac"/>
    <property type="match status" value="3"/>
</dbReference>
<dbReference type="Pfam" id="PF01103">
    <property type="entry name" value="Omp85"/>
    <property type="match status" value="1"/>
</dbReference>
<evidence type="ECO:0000313" key="15">
    <source>
        <dbReference type="EMBL" id="KXU33931.1"/>
    </source>
</evidence>
<dbReference type="Pfam" id="PF17243">
    <property type="entry name" value="POTRA_TamA_1"/>
    <property type="match status" value="1"/>
</dbReference>
<dbReference type="EMBL" id="LSZO01000220">
    <property type="protein sequence ID" value="KXU33931.1"/>
    <property type="molecule type" value="Genomic_DNA"/>
</dbReference>
<evidence type="ECO:0000256" key="9">
    <source>
        <dbReference type="ARBA" id="ARBA00033063"/>
    </source>
</evidence>
<dbReference type="InterPro" id="IPR035243">
    <property type="entry name" value="TamA_POTRA_Dom_1"/>
</dbReference>
<evidence type="ECO:0000259" key="14">
    <source>
        <dbReference type="Pfam" id="PF17243"/>
    </source>
</evidence>
<dbReference type="InterPro" id="IPR039910">
    <property type="entry name" value="D15-like"/>
</dbReference>
<keyword evidence="4" id="KW-1134">Transmembrane beta strand</keyword>
<comment type="caution">
    <text evidence="15">The sequence shown here is derived from an EMBL/GenBank/DDBJ whole genome shotgun (WGS) entry which is preliminary data.</text>
</comment>
<dbReference type="GO" id="GO:0009279">
    <property type="term" value="C:cell outer membrane"/>
    <property type="evidence" value="ECO:0007669"/>
    <property type="project" value="UniProtKB-SubCell"/>
</dbReference>
<feature type="signal peptide" evidence="11">
    <location>
        <begin position="1"/>
        <end position="21"/>
    </location>
</feature>
<dbReference type="GO" id="GO:0097347">
    <property type="term" value="C:TAM protein secretion complex"/>
    <property type="evidence" value="ECO:0007669"/>
    <property type="project" value="TreeGrafter"/>
</dbReference>
<evidence type="ECO:0000256" key="11">
    <source>
        <dbReference type="SAM" id="SignalP"/>
    </source>
</evidence>
<evidence type="ECO:0000259" key="13">
    <source>
        <dbReference type="Pfam" id="PF07244"/>
    </source>
</evidence>
<dbReference type="Proteomes" id="UP000072660">
    <property type="component" value="Unassembled WGS sequence"/>
</dbReference>
<evidence type="ECO:0000256" key="8">
    <source>
        <dbReference type="ARBA" id="ARBA00023237"/>
    </source>
</evidence>
<dbReference type="InterPro" id="IPR010827">
    <property type="entry name" value="BamA/TamA_POTRA"/>
</dbReference>
<dbReference type="GO" id="GO:0009306">
    <property type="term" value="P:protein secretion"/>
    <property type="evidence" value="ECO:0007669"/>
    <property type="project" value="TreeGrafter"/>
</dbReference>
<feature type="domain" description="Bacterial surface antigen (D15)" evidence="12">
    <location>
        <begin position="315"/>
        <end position="573"/>
    </location>
</feature>
<protein>
    <recommendedName>
        <fullName evidence="3">Translocation and assembly module subunit TamA</fullName>
    </recommendedName>
    <alternativeName>
        <fullName evidence="9">Autotransporter assembly factor TamA</fullName>
    </alternativeName>
</protein>
<evidence type="ECO:0000256" key="7">
    <source>
        <dbReference type="ARBA" id="ARBA00023136"/>
    </source>
</evidence>
<keyword evidence="5" id="KW-0812">Transmembrane</keyword>
<comment type="subunit">
    <text evidence="10">Interacts with TamB to form the translocation and assembly module (TAM).</text>
</comment>
<evidence type="ECO:0000256" key="6">
    <source>
        <dbReference type="ARBA" id="ARBA00022729"/>
    </source>
</evidence>
<comment type="similarity">
    <text evidence="2">Belongs to the TamA family.</text>
</comment>
<dbReference type="InterPro" id="IPR000184">
    <property type="entry name" value="Bac_surfAg_D15"/>
</dbReference>
<evidence type="ECO:0000256" key="2">
    <source>
        <dbReference type="ARBA" id="ARBA00010248"/>
    </source>
</evidence>
<keyword evidence="16" id="KW-1185">Reference proteome</keyword>
<evidence type="ECO:0000259" key="12">
    <source>
        <dbReference type="Pfam" id="PF01103"/>
    </source>
</evidence>
<dbReference type="AlphaFoldDB" id="A0A139SHD8"/>
<proteinExistence type="inferred from homology"/>
<feature type="chain" id="PRO_5007299226" description="Translocation and assembly module subunit TamA" evidence="11">
    <location>
        <begin position="22"/>
        <end position="576"/>
    </location>
</feature>